<proteinExistence type="predicted"/>
<dbReference type="Proteomes" id="UP000184509">
    <property type="component" value="Unassembled WGS sequence"/>
</dbReference>
<sequence length="309" mass="36307">MILSVSRRTDIPAFYSEWFYNRVKEGFVYVRNPMNIHQISKVPINPKVVDCIVFWTKNPKAMLPRLDEIKEYHYYFQFTINPYNQELEVKVPKKDNVVETFKELSKKIGSNRVIWRYDPILLTDKIDIAYHVKYFEELAKRLEGYTNRCTISFIDYYQKTERNLRGTTARELTEYEIFKISDKLWPIAEKYGMCIQTCSEKIDLESHGIGHGKCIDNKIVEELLGCNIKISKDKNQRTECGCVQSIDIGEYNTCGHNCLYCYASFNNEFVAKSRLKHDPKSPLLTGHVESNDTVKDREVCPLKRDNQLF</sequence>
<gene>
    <name evidence="1" type="ORF">SAMN05444405_12340</name>
</gene>
<dbReference type="Pfam" id="PF08902">
    <property type="entry name" value="DUF1848"/>
    <property type="match status" value="1"/>
</dbReference>
<dbReference type="EMBL" id="FQTV01000023">
    <property type="protein sequence ID" value="SHG10148.1"/>
    <property type="molecule type" value="Genomic_DNA"/>
</dbReference>
<reference evidence="1 2" key="1">
    <citation type="submission" date="2016-11" db="EMBL/GenBank/DDBJ databases">
        <authorList>
            <person name="Jaros S."/>
            <person name="Januszkiewicz K."/>
            <person name="Wedrychowicz H."/>
        </authorList>
    </citation>
    <scope>NUCLEOTIDE SEQUENCE [LARGE SCALE GENOMIC DNA]</scope>
    <source>
        <strain evidence="1 2">DSM 26991</strain>
    </source>
</reference>
<organism evidence="1 2">
    <name type="scientific">Bacteroides luti</name>
    <dbReference type="NCBI Taxonomy" id="1297750"/>
    <lineage>
        <taxon>Bacteria</taxon>
        <taxon>Pseudomonadati</taxon>
        <taxon>Bacteroidota</taxon>
        <taxon>Bacteroidia</taxon>
        <taxon>Bacteroidales</taxon>
        <taxon>Bacteroidaceae</taxon>
        <taxon>Bacteroides</taxon>
    </lineage>
</organism>
<accession>A0A1M5H2M6</accession>
<dbReference type="InterPro" id="IPR014998">
    <property type="entry name" value="DUF1848"/>
</dbReference>
<name>A0A1M5H2M6_9BACE</name>
<dbReference type="AlphaFoldDB" id="A0A1M5H2M6"/>
<evidence type="ECO:0000313" key="2">
    <source>
        <dbReference type="Proteomes" id="UP000184509"/>
    </source>
</evidence>
<dbReference type="STRING" id="1297750.SAMN05444405_12340"/>
<protein>
    <recommendedName>
        <fullName evidence="3">DUF1848 domain-containing protein</fullName>
    </recommendedName>
</protein>
<dbReference type="RefSeq" id="WP_073404098.1">
    <property type="nucleotide sequence ID" value="NZ_FQTV01000023.1"/>
</dbReference>
<evidence type="ECO:0008006" key="3">
    <source>
        <dbReference type="Google" id="ProtNLM"/>
    </source>
</evidence>
<evidence type="ECO:0000313" key="1">
    <source>
        <dbReference type="EMBL" id="SHG10148.1"/>
    </source>
</evidence>
<dbReference type="OrthoDB" id="9771212at2"/>
<keyword evidence="2" id="KW-1185">Reference proteome</keyword>